<protein>
    <submittedName>
        <fullName evidence="5">Sugar transporter</fullName>
    </submittedName>
</protein>
<keyword evidence="5" id="KW-0762">Sugar transport</keyword>
<evidence type="ECO:0000256" key="2">
    <source>
        <dbReference type="ARBA" id="ARBA00022692"/>
    </source>
</evidence>
<proteinExistence type="predicted"/>
<dbReference type="Proteomes" id="UP000179145">
    <property type="component" value="Chromosome"/>
</dbReference>
<dbReference type="GO" id="GO:0046943">
    <property type="term" value="F:carboxylic acid transmembrane transporter activity"/>
    <property type="evidence" value="ECO:0007669"/>
    <property type="project" value="TreeGrafter"/>
</dbReference>
<keyword evidence="5" id="KW-0813">Transport</keyword>
<dbReference type="InterPro" id="IPR020846">
    <property type="entry name" value="MFS_dom"/>
</dbReference>
<sequence length="423" mass="45666">MTDSARQVASTRPRTTPNSLAALRPHWRVTFAAFLGWFLDAFDQTSLLLTLPDIARDFGCTLSAMGTVILVQSFGRAIGNTSWGWLADRYGRRLAFMIGVVWFGIFSGLSGLATGLKMMIIVQFMFGIGFGGEWTASAALLMESVPAGSRAMASALMMAGYEIGFLAAAGVQAVILPHYSWRLLFFIGIAPALLALFIRWGVDESPVWRKNQHNRAQQAHKERPPRPAFKLDAAAIQAILLMSVLEFQKAAIYSFYPTILRSVHHFSPALVFWPIGCFCIGSLIGKLACGWLAGRYGDLKVMLGTIAVVMLLIYPFLSATNYTLLLASALIMGMAASGIFALVPHYLAKRFPSETRSFGMGLGYAIGSIGQGLAGQLIPLLGRGPALPGSAQGFVWGSSVIVAGIAMAEPRHLPGEHMETDPT</sequence>
<dbReference type="AlphaFoldDB" id="A0A1D8UQP0"/>
<dbReference type="PANTHER" id="PTHR23508">
    <property type="entry name" value="CARBOXYLIC ACID TRANSPORTER PROTEIN HOMOLOG"/>
    <property type="match status" value="1"/>
</dbReference>
<evidence type="ECO:0000256" key="4">
    <source>
        <dbReference type="ARBA" id="ARBA00023136"/>
    </source>
</evidence>
<keyword evidence="2" id="KW-0812">Transmembrane</keyword>
<evidence type="ECO:0000313" key="5">
    <source>
        <dbReference type="EMBL" id="AOX15965.1"/>
    </source>
</evidence>
<dbReference type="PROSITE" id="PS00217">
    <property type="entry name" value="SUGAR_TRANSPORT_2"/>
    <property type="match status" value="1"/>
</dbReference>
<evidence type="ECO:0000256" key="1">
    <source>
        <dbReference type="ARBA" id="ARBA00004141"/>
    </source>
</evidence>
<reference evidence="5 6" key="1">
    <citation type="journal article" date="2016" name="Microb. Cell Fact.">
        <title>Dissection of exopolysaccharide biosynthesis in Kozakia baliensis.</title>
        <authorList>
            <person name="Brandt J.U."/>
            <person name="Jakob F."/>
            <person name="Behr J."/>
            <person name="Geissler A.J."/>
            <person name="Vogel R.F."/>
        </authorList>
    </citation>
    <scope>NUCLEOTIDE SEQUENCE [LARGE SCALE GENOMIC DNA]</scope>
    <source>
        <strain evidence="5 6">DSM 14400</strain>
    </source>
</reference>
<dbReference type="eggNOG" id="COG2814">
    <property type="taxonomic scope" value="Bacteria"/>
</dbReference>
<dbReference type="InterPro" id="IPR036259">
    <property type="entry name" value="MFS_trans_sf"/>
</dbReference>
<keyword evidence="6" id="KW-1185">Reference proteome</keyword>
<dbReference type="KEGG" id="kba:A0U89_01140"/>
<dbReference type="InterPro" id="IPR005829">
    <property type="entry name" value="Sugar_transporter_CS"/>
</dbReference>
<dbReference type="SUPFAM" id="SSF103473">
    <property type="entry name" value="MFS general substrate transporter"/>
    <property type="match status" value="1"/>
</dbReference>
<organism evidence="5 6">
    <name type="scientific">Kozakia baliensis</name>
    <dbReference type="NCBI Taxonomy" id="153496"/>
    <lineage>
        <taxon>Bacteria</taxon>
        <taxon>Pseudomonadati</taxon>
        <taxon>Pseudomonadota</taxon>
        <taxon>Alphaproteobacteria</taxon>
        <taxon>Acetobacterales</taxon>
        <taxon>Acetobacteraceae</taxon>
        <taxon>Kozakia</taxon>
    </lineage>
</organism>
<dbReference type="InterPro" id="IPR011701">
    <property type="entry name" value="MFS"/>
</dbReference>
<gene>
    <name evidence="5" type="ORF">A0U89_01140</name>
</gene>
<accession>A0A1D8UQP0</accession>
<dbReference type="OrthoDB" id="5368493at2"/>
<dbReference type="STRING" id="153496.A0U89_01140"/>
<evidence type="ECO:0000313" key="6">
    <source>
        <dbReference type="Proteomes" id="UP000179145"/>
    </source>
</evidence>
<keyword evidence="4" id="KW-0472">Membrane</keyword>
<dbReference type="PANTHER" id="PTHR23508:SF10">
    <property type="entry name" value="CARBOXYLIC ACID TRANSPORTER PROTEIN HOMOLOG"/>
    <property type="match status" value="1"/>
</dbReference>
<comment type="subcellular location">
    <subcellularLocation>
        <location evidence="1">Membrane</location>
        <topology evidence="1">Multi-pass membrane protein</topology>
    </subcellularLocation>
</comment>
<dbReference type="EMBL" id="CP014674">
    <property type="protein sequence ID" value="AOX15965.1"/>
    <property type="molecule type" value="Genomic_DNA"/>
</dbReference>
<dbReference type="PROSITE" id="PS50850">
    <property type="entry name" value="MFS"/>
    <property type="match status" value="1"/>
</dbReference>
<dbReference type="Gene3D" id="1.20.1250.20">
    <property type="entry name" value="MFS general substrate transporter like domains"/>
    <property type="match status" value="2"/>
</dbReference>
<dbReference type="Pfam" id="PF07690">
    <property type="entry name" value="MFS_1"/>
    <property type="match status" value="1"/>
</dbReference>
<dbReference type="GO" id="GO:0005886">
    <property type="term" value="C:plasma membrane"/>
    <property type="evidence" value="ECO:0007669"/>
    <property type="project" value="TreeGrafter"/>
</dbReference>
<evidence type="ECO:0000256" key="3">
    <source>
        <dbReference type="ARBA" id="ARBA00022989"/>
    </source>
</evidence>
<name>A0A1D8UQP0_9PROT</name>
<dbReference type="RefSeq" id="WP_070401803.1">
    <property type="nucleotide sequence ID" value="NZ_BJVW01000004.1"/>
</dbReference>
<keyword evidence="3" id="KW-1133">Transmembrane helix</keyword>